<dbReference type="STRING" id="323259.Mhun_1579"/>
<dbReference type="AlphaFoldDB" id="Q2FRA5"/>
<evidence type="ECO:0000313" key="2">
    <source>
        <dbReference type="Proteomes" id="UP000001941"/>
    </source>
</evidence>
<keyword evidence="2" id="KW-1185">Reference proteome</keyword>
<dbReference type="Proteomes" id="UP000001941">
    <property type="component" value="Chromosome"/>
</dbReference>
<dbReference type="GeneID" id="3923835"/>
<sequence length="187" mass="20373">MYRMIIFILVIGLLFSTASADVAVEGVSTYFYQYAISNFEEFKDYIFLTSSAIWGWEYPFIIQDGTFGGGYKLDGFVLHAIPSADIDPDTIADINAGDALTDETRDSGVSSYLASLPFLTANISLPKGAFFEDDLEIENVTVVLNITALNETSFDVKKDAALFGYRDGTVIQVPMSGDDEPVPPAAS</sequence>
<name>Q2FRA5_METHJ</name>
<dbReference type="InParanoid" id="Q2FRA5"/>
<reference evidence="2" key="1">
    <citation type="journal article" date="2016" name="Stand. Genomic Sci.">
        <title>Complete genome sequence of Methanospirillum hungatei type strain JF1.</title>
        <authorList>
            <person name="Gunsalus R.P."/>
            <person name="Cook L.E."/>
            <person name="Crable B."/>
            <person name="Rohlin L."/>
            <person name="McDonald E."/>
            <person name="Mouttaki H."/>
            <person name="Sieber J.R."/>
            <person name="Poweleit N."/>
            <person name="Zhou H."/>
            <person name="Lapidus A.L."/>
            <person name="Daligault H.E."/>
            <person name="Land M."/>
            <person name="Gilna P."/>
            <person name="Ivanova N."/>
            <person name="Kyrpides N."/>
            <person name="Culley D.E."/>
            <person name="McInerney M.J."/>
        </authorList>
    </citation>
    <scope>NUCLEOTIDE SEQUENCE [LARGE SCALE GENOMIC DNA]</scope>
    <source>
        <strain evidence="2">ATCC 27890 / DSM 864 / NBRC 100397 / JF-1</strain>
    </source>
</reference>
<dbReference type="HOGENOM" id="CLU_1444679_0_0_2"/>
<dbReference type="EMBL" id="CP000254">
    <property type="protein sequence ID" value="ABD41310.1"/>
    <property type="molecule type" value="Genomic_DNA"/>
</dbReference>
<proteinExistence type="predicted"/>
<dbReference type="RefSeq" id="WP_011448575.1">
    <property type="nucleotide sequence ID" value="NC_007796.1"/>
</dbReference>
<dbReference type="EnsemblBacteria" id="ABD41310">
    <property type="protein sequence ID" value="ABD41310"/>
    <property type="gene ID" value="Mhun_1579"/>
</dbReference>
<organism evidence="1 2">
    <name type="scientific">Methanospirillum hungatei JF-1 (strain ATCC 27890 / DSM 864 / NBRC 100397 / JF-1)</name>
    <dbReference type="NCBI Taxonomy" id="323259"/>
    <lineage>
        <taxon>Archaea</taxon>
        <taxon>Methanobacteriati</taxon>
        <taxon>Methanobacteriota</taxon>
        <taxon>Stenosarchaea group</taxon>
        <taxon>Methanomicrobia</taxon>
        <taxon>Methanomicrobiales</taxon>
        <taxon>Methanospirillaceae</taxon>
        <taxon>Methanospirillum</taxon>
    </lineage>
</organism>
<evidence type="ECO:0000313" key="1">
    <source>
        <dbReference type="EMBL" id="ABD41310.1"/>
    </source>
</evidence>
<gene>
    <name evidence="1" type="ordered locus">Mhun_1579</name>
</gene>
<accession>Q2FRA5</accession>
<dbReference type="KEGG" id="mhu:Mhun_1579"/>
<protein>
    <submittedName>
        <fullName evidence="1">Uncharacterized protein</fullName>
    </submittedName>
</protein>
<dbReference type="OrthoDB" id="384453at2157"/>